<feature type="transmembrane region" description="Helical" evidence="1">
    <location>
        <begin position="85"/>
        <end position="105"/>
    </location>
</feature>
<accession>A0A091AUY3</accession>
<gene>
    <name evidence="2" type="ORF">N789_10925</name>
</gene>
<dbReference type="OrthoDB" id="1160166at2"/>
<proteinExistence type="predicted"/>
<dbReference type="RefSeq" id="WP_022970023.1">
    <property type="nucleotide sequence ID" value="NZ_ATVD01000005.1"/>
</dbReference>
<protein>
    <recommendedName>
        <fullName evidence="4">DUF4386 domain-containing protein</fullName>
    </recommendedName>
</protein>
<feature type="transmembrane region" description="Helical" evidence="1">
    <location>
        <begin position="56"/>
        <end position="78"/>
    </location>
</feature>
<feature type="transmembrane region" description="Helical" evidence="1">
    <location>
        <begin position="208"/>
        <end position="228"/>
    </location>
</feature>
<feature type="transmembrane region" description="Helical" evidence="1">
    <location>
        <begin position="12"/>
        <end position="36"/>
    </location>
</feature>
<dbReference type="InterPro" id="IPR025495">
    <property type="entry name" value="DUF4386"/>
</dbReference>
<dbReference type="AlphaFoldDB" id="A0A091AUY3"/>
<reference evidence="2 3" key="1">
    <citation type="submission" date="2013-09" db="EMBL/GenBank/DDBJ databases">
        <title>Genome sequencing of Arenimonas oryziterrae.</title>
        <authorList>
            <person name="Chen F."/>
            <person name="Wang G."/>
        </authorList>
    </citation>
    <scope>NUCLEOTIDE SEQUENCE [LARGE SCALE GENOMIC DNA]</scope>
    <source>
        <strain evidence="2 3">YC6267</strain>
    </source>
</reference>
<name>A0A091AUY3_9GAMM</name>
<dbReference type="EMBL" id="AVCI01000006">
    <property type="protein sequence ID" value="KFN43067.1"/>
    <property type="molecule type" value="Genomic_DNA"/>
</dbReference>
<organism evidence="2 3">
    <name type="scientific">Arenimonas oryziterrae DSM 21050 = YC6267</name>
    <dbReference type="NCBI Taxonomy" id="1121015"/>
    <lineage>
        <taxon>Bacteria</taxon>
        <taxon>Pseudomonadati</taxon>
        <taxon>Pseudomonadota</taxon>
        <taxon>Gammaproteobacteria</taxon>
        <taxon>Lysobacterales</taxon>
        <taxon>Lysobacteraceae</taxon>
        <taxon>Arenimonas</taxon>
    </lineage>
</organism>
<keyword evidence="1" id="KW-1133">Transmembrane helix</keyword>
<sequence length="238" mass="25422">MNTNASTARLAGLLYLIVVLTGIFSLAYVPSQLIVAGDAAATFERLVAGQSLFRQGIAAGFVCYTAFLLLPLVLYRLLSPSGKTAAVLMVAFAIVSVPLSLVNLGHKLDVLTLISGADYLHVFTAEQLQTQVMLALAAYSSGLLVAKIFWGLWLLPFGYLVFTSRLLPRVLGLLLMAGCVGYLIDVAGRLLVPAYPDSLLADYATRPAALGEIGTCLWLLIFGARASAFTSDTTRRMT</sequence>
<keyword evidence="3" id="KW-1185">Reference proteome</keyword>
<evidence type="ECO:0000256" key="1">
    <source>
        <dbReference type="SAM" id="Phobius"/>
    </source>
</evidence>
<dbReference type="Pfam" id="PF14329">
    <property type="entry name" value="DUF4386"/>
    <property type="match status" value="1"/>
</dbReference>
<keyword evidence="1" id="KW-0472">Membrane</keyword>
<evidence type="ECO:0008006" key="4">
    <source>
        <dbReference type="Google" id="ProtNLM"/>
    </source>
</evidence>
<dbReference type="eggNOG" id="ENOG502ZF5I">
    <property type="taxonomic scope" value="Bacteria"/>
</dbReference>
<dbReference type="Proteomes" id="UP000029385">
    <property type="component" value="Unassembled WGS sequence"/>
</dbReference>
<dbReference type="STRING" id="1121015.GCA_000420545_02416"/>
<keyword evidence="1" id="KW-0812">Transmembrane</keyword>
<feature type="transmembrane region" description="Helical" evidence="1">
    <location>
        <begin position="166"/>
        <end position="188"/>
    </location>
</feature>
<evidence type="ECO:0000313" key="3">
    <source>
        <dbReference type="Proteomes" id="UP000029385"/>
    </source>
</evidence>
<dbReference type="PATRIC" id="fig|1121015.4.peg.1664"/>
<comment type="caution">
    <text evidence="2">The sequence shown here is derived from an EMBL/GenBank/DDBJ whole genome shotgun (WGS) entry which is preliminary data.</text>
</comment>
<evidence type="ECO:0000313" key="2">
    <source>
        <dbReference type="EMBL" id="KFN43067.1"/>
    </source>
</evidence>
<feature type="transmembrane region" description="Helical" evidence="1">
    <location>
        <begin position="132"/>
        <end position="154"/>
    </location>
</feature>